<keyword evidence="5" id="KW-1185">Reference proteome</keyword>
<feature type="coiled-coil region" evidence="1">
    <location>
        <begin position="4"/>
        <end position="38"/>
    </location>
</feature>
<reference evidence="3 4" key="1">
    <citation type="submission" date="2018-08" db="EMBL/GenBank/DDBJ databases">
        <title>A genome reference for cultivated species of the human gut microbiota.</title>
        <authorList>
            <person name="Zou Y."/>
            <person name="Xue W."/>
            <person name="Luo G."/>
        </authorList>
    </citation>
    <scope>NUCLEOTIDE SEQUENCE [LARGE SCALE GENOMIC DNA]</scope>
    <source>
        <strain evidence="3 4">AF18-38</strain>
    </source>
</reference>
<reference evidence="2 5" key="2">
    <citation type="submission" date="2022-10" db="EMBL/GenBank/DDBJ databases">
        <title>Comparative genomic study of S. anginosus.</title>
        <authorList>
            <person name="Prasad A."/>
            <person name="Ene A."/>
            <person name="Jablonska S."/>
            <person name="Du J."/>
            <person name="Wolfe A.J."/>
            <person name="Putonti C."/>
        </authorList>
    </citation>
    <scope>NUCLEOTIDE SEQUENCE [LARGE SCALE GENOMIC DNA]</scope>
    <source>
        <strain evidence="2 5">UMB9231</strain>
    </source>
</reference>
<organism evidence="3 4">
    <name type="scientific">Streptococcus anginosus</name>
    <dbReference type="NCBI Taxonomy" id="1328"/>
    <lineage>
        <taxon>Bacteria</taxon>
        <taxon>Bacillati</taxon>
        <taxon>Bacillota</taxon>
        <taxon>Bacilli</taxon>
        <taxon>Lactobacillales</taxon>
        <taxon>Streptococcaceae</taxon>
        <taxon>Streptococcus</taxon>
        <taxon>Streptococcus anginosus group</taxon>
    </lineage>
</organism>
<dbReference type="Proteomes" id="UP000284046">
    <property type="component" value="Unassembled WGS sequence"/>
</dbReference>
<dbReference type="EMBL" id="JAPAHU010000011">
    <property type="protein sequence ID" value="MCW1042246.1"/>
    <property type="molecule type" value="Genomic_DNA"/>
</dbReference>
<dbReference type="RefSeq" id="WP_003069318.1">
    <property type="nucleotide sequence ID" value="NZ_CP118046.1"/>
</dbReference>
<comment type="caution">
    <text evidence="3">The sequence shown here is derived from an EMBL/GenBank/DDBJ whole genome shotgun (WGS) entry which is preliminary data.</text>
</comment>
<proteinExistence type="predicted"/>
<evidence type="ECO:0000313" key="2">
    <source>
        <dbReference type="EMBL" id="MCW1042246.1"/>
    </source>
</evidence>
<keyword evidence="1" id="KW-0175">Coiled coil</keyword>
<name>A0A412PQ92_STRAP</name>
<evidence type="ECO:0000313" key="4">
    <source>
        <dbReference type="Proteomes" id="UP000284046"/>
    </source>
</evidence>
<gene>
    <name evidence="3" type="ORF">DWX18_00675</name>
    <name evidence="2" type="ORF">OJ597_07300</name>
</gene>
<evidence type="ECO:0000313" key="3">
    <source>
        <dbReference type="EMBL" id="RGT62658.1"/>
    </source>
</evidence>
<evidence type="ECO:0000256" key="1">
    <source>
        <dbReference type="SAM" id="Coils"/>
    </source>
</evidence>
<dbReference type="AlphaFoldDB" id="A0A412PQ92"/>
<protein>
    <submittedName>
        <fullName evidence="2">DUF5965 family protein</fullName>
    </submittedName>
</protein>
<dbReference type="EMBL" id="QRWZ01000001">
    <property type="protein sequence ID" value="RGT62658.1"/>
    <property type="molecule type" value="Genomic_DNA"/>
</dbReference>
<dbReference type="Pfam" id="PF19390">
    <property type="entry name" value="DUF5965"/>
    <property type="match status" value="1"/>
</dbReference>
<sequence length="78" mass="9302">MSVIERLADKVARQEEKVSKETEKLETYREQLQNAMYQTFIKRQQNSRLTFEEAMNQAFGKEDTQIIAKETRNEEMNV</sequence>
<dbReference type="InterPro" id="IPR046009">
    <property type="entry name" value="DUF5965"/>
</dbReference>
<dbReference type="Proteomes" id="UP001526076">
    <property type="component" value="Unassembled WGS sequence"/>
</dbReference>
<evidence type="ECO:0000313" key="5">
    <source>
        <dbReference type="Proteomes" id="UP001526076"/>
    </source>
</evidence>
<accession>A0A412PQ92</accession>